<dbReference type="Proteomes" id="UP000684084">
    <property type="component" value="Unassembled WGS sequence"/>
</dbReference>
<protein>
    <submittedName>
        <fullName evidence="1">Uncharacterized protein</fullName>
    </submittedName>
</protein>
<accession>A0A915Z699</accession>
<gene>
    <name evidence="1" type="ORF">CHRIB12_LOCUS9941</name>
</gene>
<dbReference type="OrthoDB" id="10497198at2759"/>
<reference evidence="1" key="1">
    <citation type="submission" date="2020-05" db="EMBL/GenBank/DDBJ databases">
        <authorList>
            <person name="Rincon C."/>
            <person name="Sanders R I."/>
            <person name="Robbins C."/>
            <person name="Chaturvedi A."/>
        </authorList>
    </citation>
    <scope>NUCLEOTIDE SEQUENCE</scope>
    <source>
        <strain evidence="1">CHB12</strain>
    </source>
</reference>
<proteinExistence type="predicted"/>
<organism evidence="1 2">
    <name type="scientific">Rhizophagus irregularis</name>
    <dbReference type="NCBI Taxonomy" id="588596"/>
    <lineage>
        <taxon>Eukaryota</taxon>
        <taxon>Fungi</taxon>
        <taxon>Fungi incertae sedis</taxon>
        <taxon>Mucoromycota</taxon>
        <taxon>Glomeromycotina</taxon>
        <taxon>Glomeromycetes</taxon>
        <taxon>Glomerales</taxon>
        <taxon>Glomeraceae</taxon>
        <taxon>Rhizophagus</taxon>
    </lineage>
</organism>
<sequence>MSIRSRNQGLLNRRIRRRITRRQIPTNNANMFLTLAAQLPLQITNDPFANQLFNGNSFHFVIFNITNHQ</sequence>
<comment type="caution">
    <text evidence="1">The sequence shown here is derived from an EMBL/GenBank/DDBJ whole genome shotgun (WGS) entry which is preliminary data.</text>
</comment>
<dbReference type="AlphaFoldDB" id="A0A915Z699"/>
<evidence type="ECO:0000313" key="2">
    <source>
        <dbReference type="Proteomes" id="UP000684084"/>
    </source>
</evidence>
<evidence type="ECO:0000313" key="1">
    <source>
        <dbReference type="EMBL" id="CAB5364311.1"/>
    </source>
</evidence>
<dbReference type="EMBL" id="CAGKOT010000019">
    <property type="protein sequence ID" value="CAB5364311.1"/>
    <property type="molecule type" value="Genomic_DNA"/>
</dbReference>
<name>A0A915Z699_9GLOM</name>